<keyword evidence="4" id="KW-0548">Nucleotidyltransferase</keyword>
<keyword evidence="7 10" id="KW-0520">NAD</keyword>
<keyword evidence="8" id="KW-1015">Disulfide bond</keyword>
<evidence type="ECO:0000256" key="3">
    <source>
        <dbReference type="ARBA" id="ARBA00022679"/>
    </source>
</evidence>
<evidence type="ECO:0000256" key="7">
    <source>
        <dbReference type="ARBA" id="ARBA00023027"/>
    </source>
</evidence>
<evidence type="ECO:0000256" key="6">
    <source>
        <dbReference type="ARBA" id="ARBA00022857"/>
    </source>
</evidence>
<evidence type="ECO:0000313" key="12">
    <source>
        <dbReference type="RefSeq" id="XP_031414403.1"/>
    </source>
</evidence>
<dbReference type="PANTHER" id="PTHR10339:SF27">
    <property type="entry name" value="NAD(P)(+)--ARGININE ADP-RIBOSYLTRANSFERASE"/>
    <property type="match status" value="1"/>
</dbReference>
<dbReference type="InterPro" id="IPR050999">
    <property type="entry name" value="ADP-ribosyltransferase_ARG"/>
</dbReference>
<dbReference type="Pfam" id="PF01129">
    <property type="entry name" value="ART"/>
    <property type="match status" value="1"/>
</dbReference>
<evidence type="ECO:0000256" key="10">
    <source>
        <dbReference type="RuleBase" id="RU361228"/>
    </source>
</evidence>
<feature type="chain" id="PRO_5028505623" description="NAD(P)(+)--arginine ADP-ribosyltransferase" evidence="10">
    <location>
        <begin position="19"/>
        <end position="222"/>
    </location>
</feature>
<gene>
    <name evidence="12" type="primary">LOC105895784</name>
</gene>
<dbReference type="SUPFAM" id="SSF56399">
    <property type="entry name" value="ADP-ribosylation"/>
    <property type="match status" value="1"/>
</dbReference>
<name>A0A6P8EEK7_CLUHA</name>
<evidence type="ECO:0000256" key="8">
    <source>
        <dbReference type="ARBA" id="ARBA00023157"/>
    </source>
</evidence>
<dbReference type="Proteomes" id="UP000515152">
    <property type="component" value="Chromosome 21"/>
</dbReference>
<dbReference type="GO" id="GO:0016779">
    <property type="term" value="F:nucleotidyltransferase activity"/>
    <property type="evidence" value="ECO:0007669"/>
    <property type="project" value="UniProtKB-KW"/>
</dbReference>
<dbReference type="FunFam" id="3.90.176.10:FF:000001">
    <property type="entry name" value="NAD(P)(+)--arginine ADP-ribosyltransferase"/>
    <property type="match status" value="1"/>
</dbReference>
<comment type="catalytic activity">
    <reaction evidence="9 10">
        <text>L-arginyl-[protein] + NAD(+) = N(omega)-(ADP-D-ribosyl)-L-arginyl-[protein] + nicotinamide + H(+)</text>
        <dbReference type="Rhea" id="RHEA:19149"/>
        <dbReference type="Rhea" id="RHEA-COMP:10532"/>
        <dbReference type="Rhea" id="RHEA-COMP:15087"/>
        <dbReference type="ChEBI" id="CHEBI:15378"/>
        <dbReference type="ChEBI" id="CHEBI:17154"/>
        <dbReference type="ChEBI" id="CHEBI:29965"/>
        <dbReference type="ChEBI" id="CHEBI:57540"/>
        <dbReference type="ChEBI" id="CHEBI:142554"/>
        <dbReference type="EC" id="2.4.2.31"/>
    </reaction>
</comment>
<evidence type="ECO:0000256" key="5">
    <source>
        <dbReference type="ARBA" id="ARBA00022729"/>
    </source>
</evidence>
<evidence type="ECO:0000256" key="2">
    <source>
        <dbReference type="ARBA" id="ARBA00022676"/>
    </source>
</evidence>
<dbReference type="PRINTS" id="PR00970">
    <property type="entry name" value="RIBTRNSFRASE"/>
</dbReference>
<dbReference type="GO" id="GO:0003950">
    <property type="term" value="F:NAD+ poly-ADP-ribosyltransferase activity"/>
    <property type="evidence" value="ECO:0007669"/>
    <property type="project" value="TreeGrafter"/>
</dbReference>
<evidence type="ECO:0000313" key="11">
    <source>
        <dbReference type="Proteomes" id="UP000515152"/>
    </source>
</evidence>
<dbReference type="KEGG" id="char:105895784"/>
<protein>
    <recommendedName>
        <fullName evidence="10">NAD(P)(+)--arginine ADP-ribosyltransferase</fullName>
        <ecNumber evidence="10">2.4.2.31</ecNumber>
    </recommendedName>
    <alternativeName>
        <fullName evidence="10">Mono(ADP-ribosyl)transferase</fullName>
    </alternativeName>
</protein>
<keyword evidence="3 10" id="KW-0808">Transferase</keyword>
<organism evidence="11 12">
    <name type="scientific">Clupea harengus</name>
    <name type="common">Atlantic herring</name>
    <dbReference type="NCBI Taxonomy" id="7950"/>
    <lineage>
        <taxon>Eukaryota</taxon>
        <taxon>Metazoa</taxon>
        <taxon>Chordata</taxon>
        <taxon>Craniata</taxon>
        <taxon>Vertebrata</taxon>
        <taxon>Euteleostomi</taxon>
        <taxon>Actinopterygii</taxon>
        <taxon>Neopterygii</taxon>
        <taxon>Teleostei</taxon>
        <taxon>Clupei</taxon>
        <taxon>Clupeiformes</taxon>
        <taxon>Clupeoidei</taxon>
        <taxon>Clupeidae</taxon>
        <taxon>Clupea</taxon>
    </lineage>
</organism>
<keyword evidence="2 10" id="KW-0328">Glycosyltransferase</keyword>
<proteinExistence type="inferred from homology"/>
<accession>A0A6P8EEK7</accession>
<dbReference type="GeneID" id="105895784"/>
<dbReference type="InterPro" id="IPR000768">
    <property type="entry name" value="ART"/>
</dbReference>
<dbReference type="RefSeq" id="XP_031414403.1">
    <property type="nucleotide sequence ID" value="XM_031558543.1"/>
</dbReference>
<dbReference type="Gene3D" id="3.90.176.10">
    <property type="entry name" value="Toxin ADP-ribosyltransferase, Chain A, domain 1"/>
    <property type="match status" value="1"/>
</dbReference>
<evidence type="ECO:0000256" key="4">
    <source>
        <dbReference type="ARBA" id="ARBA00022695"/>
    </source>
</evidence>
<dbReference type="PROSITE" id="PS51996">
    <property type="entry name" value="TR_MART"/>
    <property type="match status" value="1"/>
</dbReference>
<reference evidence="12" key="1">
    <citation type="submission" date="2025-08" db="UniProtKB">
        <authorList>
            <consortium name="RefSeq"/>
        </authorList>
    </citation>
    <scope>IDENTIFICATION</scope>
</reference>
<keyword evidence="6 10" id="KW-0521">NADP</keyword>
<dbReference type="PANTHER" id="PTHR10339">
    <property type="entry name" value="ADP-RIBOSYLTRANSFERASE"/>
    <property type="match status" value="1"/>
</dbReference>
<feature type="signal peptide" evidence="10">
    <location>
        <begin position="1"/>
        <end position="18"/>
    </location>
</feature>
<evidence type="ECO:0000256" key="1">
    <source>
        <dbReference type="ARBA" id="ARBA00009558"/>
    </source>
</evidence>
<dbReference type="AlphaFoldDB" id="A0A6P8EEK7"/>
<sequence length="222" mass="25661">MTLMTTLSFVMFATAVDAAKEDIPLNMAPDSVDDDYEGCSAEMSKLVNKKYLPSEKSDTFAEDWRKAEKAIQEKGMKPQFDNLTMNHAIAIRLYTDNKLNIYSDLIKAVRAGKKYYRTTFQYRALHFLLIDAIQRLKPKQDREMTVYRRARDKFNLNPPIRFGSFTSTSSESDLTQYGTKSCFVVLTKYGAKVSKYSKYPEENEVLIPPYEKFRIIKESSDK</sequence>
<keyword evidence="5 10" id="KW-0732">Signal</keyword>
<dbReference type="EC" id="2.4.2.31" evidence="10"/>
<comment type="similarity">
    <text evidence="1 10">Belongs to the Arg-specific ADP-ribosyltransferase family.</text>
</comment>
<keyword evidence="11" id="KW-1185">Reference proteome</keyword>
<dbReference type="GO" id="GO:0106274">
    <property type="term" value="F:NAD+-protein-arginine ADP-ribosyltransferase activity"/>
    <property type="evidence" value="ECO:0007669"/>
    <property type="project" value="UniProtKB-EC"/>
</dbReference>
<evidence type="ECO:0000256" key="9">
    <source>
        <dbReference type="ARBA" id="ARBA00047597"/>
    </source>
</evidence>
<dbReference type="OrthoDB" id="423533at2759"/>